<feature type="compositionally biased region" description="Acidic residues" evidence="1">
    <location>
        <begin position="363"/>
        <end position="386"/>
    </location>
</feature>
<dbReference type="InterPro" id="IPR053137">
    <property type="entry name" value="NLR-like"/>
</dbReference>
<feature type="region of interest" description="Disordered" evidence="1">
    <location>
        <begin position="1"/>
        <end position="37"/>
    </location>
</feature>
<organism evidence="4 5">
    <name type="scientific">Podospora aff. communis PSN243</name>
    <dbReference type="NCBI Taxonomy" id="3040156"/>
    <lineage>
        <taxon>Eukaryota</taxon>
        <taxon>Fungi</taxon>
        <taxon>Dikarya</taxon>
        <taxon>Ascomycota</taxon>
        <taxon>Pezizomycotina</taxon>
        <taxon>Sordariomycetes</taxon>
        <taxon>Sordariomycetidae</taxon>
        <taxon>Sordariales</taxon>
        <taxon>Podosporaceae</taxon>
        <taxon>Podospora</taxon>
    </lineage>
</organism>
<dbReference type="PANTHER" id="PTHR46082:SF6">
    <property type="entry name" value="AAA+ ATPASE DOMAIN-CONTAINING PROTEIN-RELATED"/>
    <property type="match status" value="1"/>
</dbReference>
<dbReference type="InterPro" id="IPR002182">
    <property type="entry name" value="NB-ARC"/>
</dbReference>
<keyword evidence="5" id="KW-1185">Reference proteome</keyword>
<evidence type="ECO:0000259" key="2">
    <source>
        <dbReference type="Pfam" id="PF00931"/>
    </source>
</evidence>
<dbReference type="GO" id="GO:0043531">
    <property type="term" value="F:ADP binding"/>
    <property type="evidence" value="ECO:0007669"/>
    <property type="project" value="InterPro"/>
</dbReference>
<dbReference type="Pfam" id="PF00931">
    <property type="entry name" value="NB-ARC"/>
    <property type="match status" value="1"/>
</dbReference>
<dbReference type="Pfam" id="PF13424">
    <property type="entry name" value="TPR_12"/>
    <property type="match status" value="1"/>
</dbReference>
<gene>
    <name evidence="4" type="ORF">QBC34DRAFT_322940</name>
</gene>
<protein>
    <submittedName>
        <fullName evidence="4">Kinesin light chain</fullName>
    </submittedName>
</protein>
<dbReference type="InterPro" id="IPR031469">
    <property type="entry name" value="SesB_dom"/>
</dbReference>
<evidence type="ECO:0000259" key="3">
    <source>
        <dbReference type="Pfam" id="PF17046"/>
    </source>
</evidence>
<dbReference type="Gene3D" id="1.25.40.10">
    <property type="entry name" value="Tetratricopeptide repeat domain"/>
    <property type="match status" value="2"/>
</dbReference>
<dbReference type="Gene3D" id="3.40.50.300">
    <property type="entry name" value="P-loop containing nucleotide triphosphate hydrolases"/>
    <property type="match status" value="1"/>
</dbReference>
<feature type="domain" description="NB-ARC" evidence="2">
    <location>
        <begin position="72"/>
        <end position="234"/>
    </location>
</feature>
<evidence type="ECO:0000313" key="4">
    <source>
        <dbReference type="EMBL" id="KAK4451207.1"/>
    </source>
</evidence>
<dbReference type="EMBL" id="MU865929">
    <property type="protein sequence ID" value="KAK4451207.1"/>
    <property type="molecule type" value="Genomic_DNA"/>
</dbReference>
<evidence type="ECO:0000256" key="1">
    <source>
        <dbReference type="SAM" id="MobiDB-lite"/>
    </source>
</evidence>
<comment type="caution">
    <text evidence="4">The sequence shown here is derived from an EMBL/GenBank/DDBJ whole genome shotgun (WGS) entry which is preliminary data.</text>
</comment>
<reference evidence="4" key="2">
    <citation type="submission" date="2023-05" db="EMBL/GenBank/DDBJ databases">
        <authorList>
            <consortium name="Lawrence Berkeley National Laboratory"/>
            <person name="Steindorff A."/>
            <person name="Hensen N."/>
            <person name="Bonometti L."/>
            <person name="Westerberg I."/>
            <person name="Brannstrom I.O."/>
            <person name="Guillou S."/>
            <person name="Cros-Aarteil S."/>
            <person name="Calhoun S."/>
            <person name="Haridas S."/>
            <person name="Kuo A."/>
            <person name="Mondo S."/>
            <person name="Pangilinan J."/>
            <person name="Riley R."/>
            <person name="Labutti K."/>
            <person name="Andreopoulos B."/>
            <person name="Lipzen A."/>
            <person name="Chen C."/>
            <person name="Yanf M."/>
            <person name="Daum C."/>
            <person name="Ng V."/>
            <person name="Clum A."/>
            <person name="Ohm R."/>
            <person name="Martin F."/>
            <person name="Silar P."/>
            <person name="Natvig D."/>
            <person name="Lalanne C."/>
            <person name="Gautier V."/>
            <person name="Ament-Velasquez S.L."/>
            <person name="Kruys A."/>
            <person name="Hutchinson M.I."/>
            <person name="Powell A.J."/>
            <person name="Barry K."/>
            <person name="Miller A.N."/>
            <person name="Grigoriev I.V."/>
            <person name="Debuchy R."/>
            <person name="Gladieux P."/>
            <person name="Thoren M.H."/>
            <person name="Johannesson H."/>
        </authorList>
    </citation>
    <scope>NUCLEOTIDE SEQUENCE</scope>
    <source>
        <strain evidence="4">PSN243</strain>
    </source>
</reference>
<dbReference type="InterPro" id="IPR011990">
    <property type="entry name" value="TPR-like_helical_dom_sf"/>
</dbReference>
<dbReference type="InterPro" id="IPR027417">
    <property type="entry name" value="P-loop_NTPase"/>
</dbReference>
<feature type="region of interest" description="Disordered" evidence="1">
    <location>
        <begin position="356"/>
        <end position="386"/>
    </location>
</feature>
<reference evidence="4" key="1">
    <citation type="journal article" date="2023" name="Mol. Phylogenet. Evol.">
        <title>Genome-scale phylogeny and comparative genomics of the fungal order Sordariales.</title>
        <authorList>
            <person name="Hensen N."/>
            <person name="Bonometti L."/>
            <person name="Westerberg I."/>
            <person name="Brannstrom I.O."/>
            <person name="Guillou S."/>
            <person name="Cros-Aarteil S."/>
            <person name="Calhoun S."/>
            <person name="Haridas S."/>
            <person name="Kuo A."/>
            <person name="Mondo S."/>
            <person name="Pangilinan J."/>
            <person name="Riley R."/>
            <person name="LaButti K."/>
            <person name="Andreopoulos B."/>
            <person name="Lipzen A."/>
            <person name="Chen C."/>
            <person name="Yan M."/>
            <person name="Daum C."/>
            <person name="Ng V."/>
            <person name="Clum A."/>
            <person name="Steindorff A."/>
            <person name="Ohm R.A."/>
            <person name="Martin F."/>
            <person name="Silar P."/>
            <person name="Natvig D.O."/>
            <person name="Lalanne C."/>
            <person name="Gautier V."/>
            <person name="Ament-Velasquez S.L."/>
            <person name="Kruys A."/>
            <person name="Hutchinson M.I."/>
            <person name="Powell A.J."/>
            <person name="Barry K."/>
            <person name="Miller A.N."/>
            <person name="Grigoriev I.V."/>
            <person name="Debuchy R."/>
            <person name="Gladieux P."/>
            <person name="Hiltunen Thoren M."/>
            <person name="Johannesson H."/>
        </authorList>
    </citation>
    <scope>NUCLEOTIDE SEQUENCE</scope>
    <source>
        <strain evidence="4">PSN243</strain>
    </source>
</reference>
<dbReference type="SUPFAM" id="SSF48452">
    <property type="entry name" value="TPR-like"/>
    <property type="match status" value="2"/>
</dbReference>
<feature type="domain" description="Fungal death-pathway protein SesB" evidence="3">
    <location>
        <begin position="10"/>
        <end position="28"/>
    </location>
</feature>
<dbReference type="Pfam" id="PF13374">
    <property type="entry name" value="TPR_10"/>
    <property type="match status" value="4"/>
</dbReference>
<dbReference type="Proteomes" id="UP001321760">
    <property type="component" value="Unassembled WGS sequence"/>
</dbReference>
<name>A0AAV9GUZ7_9PEZI</name>
<dbReference type="PANTHER" id="PTHR46082">
    <property type="entry name" value="ATP/GTP-BINDING PROTEIN-RELATED"/>
    <property type="match status" value="1"/>
</dbReference>
<feature type="compositionally biased region" description="Polar residues" evidence="1">
    <location>
        <begin position="1"/>
        <end position="28"/>
    </location>
</feature>
<dbReference type="AlphaFoldDB" id="A0AAV9GUZ7"/>
<dbReference type="Pfam" id="PF17046">
    <property type="entry name" value="Ses_B"/>
    <property type="match status" value="1"/>
</dbReference>
<accession>A0AAV9GUZ7</accession>
<sequence>MSSSMQSASFGPQNQGFQVGQNYGSITTEFHLPPERPETPPKPFATIPFSRDPDFVDRGDILEQIDRRCSEPAARIALVGLGGVGKSQLAIEFAHRIATGQPDTWVFWVHAGTQVRVEEGFRTIADAVKLRGRNEPKADIPQLVYGWLSNERNGRWVMVLDSVDDRDVLYGPSSCSEHNQRLLVTYLPQSRNGSILITTRSSDLAFRLTNRRQNMIEIGPMAKSDALALLEKKLGSLPDTDVAAELVQALDLVPLAISQAAGYIQARAPRSSPEKYLAEFRENERNRARLLGYDGGDLRRDGGASNAVLTTWQISFDYIRSKRRSAADLLSLMSFFDRQGIPDWVLRSSGIAKNTMQAREAGDGESDDSSSATDDDTDDGADDIDDGFEDDVAMLRDYCLVTADDTGDEFEMHGLVQLSTRRWLEASGQQDAFKQQYIERMAALFPTGEYENWAKCRGLFAHVQLALGYRPGEETVETWATLLHNGGWYAWSQGRYDVAQQMVGKAKKVREKKLGREDVATLVTTSIFALVQKDRGQWEEARKLFVQVMETHKTKLGADHLDTLTSMANLASTYRNQGRWEEAEELEVQVMETRKTKLGADHPSTLTSMASLASTFWNQGRWEKAEKLFVQVMETHKTKLGADHPSTLTSMANLASTYRNQGRWEEAEELEVQVMETRKTKLGADHPSTLMSMANLAFTWKSQGQHLEALALIKDCARARQRILGPKHPYTLSSLAAVDRWSS</sequence>
<dbReference type="SUPFAM" id="SSF52540">
    <property type="entry name" value="P-loop containing nucleoside triphosphate hydrolases"/>
    <property type="match status" value="1"/>
</dbReference>
<proteinExistence type="predicted"/>
<evidence type="ECO:0000313" key="5">
    <source>
        <dbReference type="Proteomes" id="UP001321760"/>
    </source>
</evidence>